<organism evidence="1 2">
    <name type="scientific">Dibothriocephalus latus</name>
    <name type="common">Fish tapeworm</name>
    <name type="synonym">Diphyllobothrium latum</name>
    <dbReference type="NCBI Taxonomy" id="60516"/>
    <lineage>
        <taxon>Eukaryota</taxon>
        <taxon>Metazoa</taxon>
        <taxon>Spiralia</taxon>
        <taxon>Lophotrochozoa</taxon>
        <taxon>Platyhelminthes</taxon>
        <taxon>Cestoda</taxon>
        <taxon>Eucestoda</taxon>
        <taxon>Diphyllobothriidea</taxon>
        <taxon>Diphyllobothriidae</taxon>
        <taxon>Dibothriocephalus</taxon>
    </lineage>
</organism>
<protein>
    <submittedName>
        <fullName evidence="1">Uncharacterized protein</fullName>
    </submittedName>
</protein>
<dbReference type="AlphaFoldDB" id="A0A3P7NBG4"/>
<accession>A0A3P7NBG4</accession>
<name>A0A3P7NBG4_DIBLA</name>
<dbReference type="EMBL" id="UYRU01096902">
    <property type="protein sequence ID" value="VDN39865.1"/>
    <property type="molecule type" value="Genomic_DNA"/>
</dbReference>
<gene>
    <name evidence="1" type="ORF">DILT_LOCUS18040</name>
</gene>
<reference evidence="1 2" key="1">
    <citation type="submission" date="2018-11" db="EMBL/GenBank/DDBJ databases">
        <authorList>
            <consortium name="Pathogen Informatics"/>
        </authorList>
    </citation>
    <scope>NUCLEOTIDE SEQUENCE [LARGE SCALE GENOMIC DNA]</scope>
</reference>
<evidence type="ECO:0000313" key="1">
    <source>
        <dbReference type="EMBL" id="VDN39865.1"/>
    </source>
</evidence>
<evidence type="ECO:0000313" key="2">
    <source>
        <dbReference type="Proteomes" id="UP000281553"/>
    </source>
</evidence>
<keyword evidence="2" id="KW-1185">Reference proteome</keyword>
<dbReference type="Proteomes" id="UP000281553">
    <property type="component" value="Unassembled WGS sequence"/>
</dbReference>
<sequence length="68" mass="6966">MVSGAGSLSTLHSVKGGNDQVAKHLLDSALTENPPGAPSSAIFAEVKSLAPGKKRRASFSFEAAVKQD</sequence>
<proteinExistence type="predicted"/>